<dbReference type="AlphaFoldDB" id="A0A330K2Y1"/>
<accession>A0A330K2Y1</accession>
<dbReference type="EMBL" id="LT985210">
    <property type="protein sequence ID" value="SPD89345.1"/>
    <property type="molecule type" value="Genomic_DNA"/>
</dbReference>
<name>A0A330K2Y1_PSESX</name>
<organism evidence="2 4">
    <name type="scientific">Pseudomonas syringae pv. cerasicola</name>
    <dbReference type="NCBI Taxonomy" id="264451"/>
    <lineage>
        <taxon>Bacteria</taxon>
        <taxon>Pseudomonadati</taxon>
        <taxon>Pseudomonadota</taxon>
        <taxon>Gammaproteobacteria</taxon>
        <taxon>Pseudomonadales</taxon>
        <taxon>Pseudomonadaceae</taxon>
        <taxon>Pseudomonas</taxon>
        <taxon>Pseudomonas syringae</taxon>
    </lineage>
</organism>
<reference evidence="4" key="2">
    <citation type="submission" date="2018-02" db="EMBL/GenBank/DDBJ databases">
        <authorList>
            <person name="Blom J."/>
        </authorList>
    </citation>
    <scope>NUCLEOTIDE SEQUENCE [LARGE SCALE GENOMIC DNA]</scope>
    <source>
        <strain evidence="4">CFBP 6110</strain>
        <plasmid evidence="4">pp1</plasmid>
    </source>
</reference>
<evidence type="ECO:0000313" key="3">
    <source>
        <dbReference type="EMBL" id="SPD89363.1"/>
    </source>
</evidence>
<dbReference type="InterPro" id="IPR017961">
    <property type="entry name" value="DNA_pol_Y-fam_little_finger"/>
</dbReference>
<geneLocation type="plasmid" evidence="2">
    <name>PP1</name>
</geneLocation>
<sequence>MFGKRLTELDPIKEAVATYMMRASEKLRAQGSVCKKILVSIRTGMGEPQKALQRPKELKSEDN</sequence>
<evidence type="ECO:0000313" key="2">
    <source>
        <dbReference type="EMBL" id="SPD89345.1"/>
    </source>
</evidence>
<dbReference type="EMBL" id="LT985210">
    <property type="protein sequence ID" value="SPD89363.1"/>
    <property type="molecule type" value="Genomic_DNA"/>
</dbReference>
<reference evidence="2" key="1">
    <citation type="submission" date="2018-02" db="EMBL/GenBank/DDBJ databases">
        <authorList>
            <person name="Cohen D.B."/>
            <person name="Kent A.D."/>
        </authorList>
    </citation>
    <scope>NUCLEOTIDE SEQUENCE</scope>
    <source>
        <strain evidence="2">CFBP 6110</strain>
    </source>
</reference>
<feature type="domain" description="DNA polymerase Y-family little finger" evidence="1">
    <location>
        <begin position="2"/>
        <end position="44"/>
    </location>
</feature>
<keyword evidence="2" id="KW-0614">Plasmid</keyword>
<proteinExistence type="predicted"/>
<evidence type="ECO:0000313" key="4">
    <source>
        <dbReference type="Proteomes" id="UP000305348"/>
    </source>
</evidence>
<evidence type="ECO:0000259" key="1">
    <source>
        <dbReference type="Pfam" id="PF11799"/>
    </source>
</evidence>
<dbReference type="GO" id="GO:0003684">
    <property type="term" value="F:damaged DNA binding"/>
    <property type="evidence" value="ECO:0007669"/>
    <property type="project" value="InterPro"/>
</dbReference>
<protein>
    <recommendedName>
        <fullName evidence="1">DNA polymerase Y-family little finger domain-containing protein</fullName>
    </recommendedName>
</protein>
<dbReference type="Pfam" id="PF11799">
    <property type="entry name" value="IMS_C"/>
    <property type="match status" value="1"/>
</dbReference>
<dbReference type="Proteomes" id="UP000305348">
    <property type="component" value="Plasmid PP1"/>
</dbReference>
<gene>
    <name evidence="2" type="ORF">PSCFBP6110_P100070</name>
    <name evidence="3" type="ORF">PSCFBP6110_P100088</name>
</gene>
<dbReference type="GO" id="GO:0006281">
    <property type="term" value="P:DNA repair"/>
    <property type="evidence" value="ECO:0007669"/>
    <property type="project" value="InterPro"/>
</dbReference>